<evidence type="ECO:0000313" key="4">
    <source>
        <dbReference type="Proteomes" id="UP000266673"/>
    </source>
</evidence>
<keyword evidence="4" id="KW-1185">Reference proteome</keyword>
<dbReference type="EMBL" id="QKWP01001659">
    <property type="protein sequence ID" value="RIB07421.1"/>
    <property type="molecule type" value="Genomic_DNA"/>
</dbReference>
<comment type="caution">
    <text evidence="3">The sequence shown here is derived from an EMBL/GenBank/DDBJ whole genome shotgun (WGS) entry which is preliminary data.</text>
</comment>
<dbReference type="PANTHER" id="PTHR47708:SF2">
    <property type="entry name" value="SI:CH73-132F6.5"/>
    <property type="match status" value="1"/>
</dbReference>
<proteinExistence type="predicted"/>
<evidence type="ECO:0000313" key="3">
    <source>
        <dbReference type="EMBL" id="RIB07421.1"/>
    </source>
</evidence>
<gene>
    <name evidence="3" type="ORF">C2G38_2046017</name>
</gene>
<dbReference type="Pfam" id="PF07287">
    <property type="entry name" value="AtuA"/>
    <property type="match status" value="1"/>
</dbReference>
<dbReference type="PANTHER" id="PTHR47708">
    <property type="match status" value="1"/>
</dbReference>
<feature type="domain" description="Acyclic terpene utilisation N-terminal" evidence="1">
    <location>
        <begin position="8"/>
        <end position="474"/>
    </location>
</feature>
<accession>A0A397UCR9</accession>
<dbReference type="AlphaFoldDB" id="A0A397UCR9"/>
<dbReference type="InterPro" id="IPR010839">
    <property type="entry name" value="AtuA_N"/>
</dbReference>
<sequence>MANNDKPVRIGCYSAFWGDSVTAAEQLVKTEKDALDYLIGDYLSEVTIGLLARSRNQDRKSLKGASKGGYISEFLTYVLRPLLLDIIKYNIKVVTNAGGLDPLACKLAIENLVKDLDIEEGKVIVAAVTGDDILDKANDKNSEILNFTHIQEDSEDSESFSFNKKKVISFNAYFGAIPIVKALKSGANIVVTGRCVDSALVLGPLIHEFMWDPHNDWDLLASGSLAGHIVECGCQATGGNFTDWRQSAYSSGGGWYNMGYPIIECFKNGEFFVTKPKDTGGLVTQATVGEQMVYEILNPGAYILPDVILDLRNVKLKQVEENKVLVTGAKGRAPTEYLKVSGIYLDGYKMTGQIIIGGIDAWNKAIAVANTILMKTRVLFRRKTLSDYRDVNVEVLGAEHTYGGNAKTRNTREVVLNITVHHDNLDALKLFGMELAPSATSMAPGIAGSGAGRPHPSPCLVHFARLISKNSVSPFVIVGNKSAEKIIFDGPTHNDNIIPPPLPEIPNEIDYKIDSEIMTKVPLIRLAWGRSGDKGDVCNIGILAREPKYYPFLKNSLTEEAVKDYMIHLCRGIVKRYELPGCNGLNFVLTRCLGGGGLSSLNIDKQGKTYAQMLLSFEVDVPSSLFAKL</sequence>
<organism evidence="3 4">
    <name type="scientific">Gigaspora rosea</name>
    <dbReference type="NCBI Taxonomy" id="44941"/>
    <lineage>
        <taxon>Eukaryota</taxon>
        <taxon>Fungi</taxon>
        <taxon>Fungi incertae sedis</taxon>
        <taxon>Mucoromycota</taxon>
        <taxon>Glomeromycotina</taxon>
        <taxon>Glomeromycetes</taxon>
        <taxon>Diversisporales</taxon>
        <taxon>Gigasporaceae</taxon>
        <taxon>Gigaspora</taxon>
    </lineage>
</organism>
<name>A0A397UCR9_9GLOM</name>
<reference evidence="3 4" key="1">
    <citation type="submission" date="2018-06" db="EMBL/GenBank/DDBJ databases">
        <title>Comparative genomics reveals the genomic features of Rhizophagus irregularis, R. cerebriforme, R. diaphanum and Gigaspora rosea, and their symbiotic lifestyle signature.</title>
        <authorList>
            <person name="Morin E."/>
            <person name="San Clemente H."/>
            <person name="Chen E.C.H."/>
            <person name="De La Providencia I."/>
            <person name="Hainaut M."/>
            <person name="Kuo A."/>
            <person name="Kohler A."/>
            <person name="Murat C."/>
            <person name="Tang N."/>
            <person name="Roy S."/>
            <person name="Loubradou J."/>
            <person name="Henrissat B."/>
            <person name="Grigoriev I.V."/>
            <person name="Corradi N."/>
            <person name="Roux C."/>
            <person name="Martin F.M."/>
        </authorList>
    </citation>
    <scope>NUCLEOTIDE SEQUENCE [LARGE SCALE GENOMIC DNA]</scope>
    <source>
        <strain evidence="3 4">DAOM 194757</strain>
    </source>
</reference>
<dbReference type="STRING" id="44941.A0A397UCR9"/>
<evidence type="ECO:0000259" key="2">
    <source>
        <dbReference type="Pfam" id="PF23544"/>
    </source>
</evidence>
<feature type="domain" description="AtuA-like ferredoxin-fold" evidence="2">
    <location>
        <begin position="521"/>
        <end position="619"/>
    </location>
</feature>
<dbReference type="Pfam" id="PF23544">
    <property type="entry name" value="AtuA_ferredoxin"/>
    <property type="match status" value="1"/>
</dbReference>
<dbReference type="OrthoDB" id="10265871at2759"/>
<dbReference type="Proteomes" id="UP000266673">
    <property type="component" value="Unassembled WGS sequence"/>
</dbReference>
<dbReference type="InterPro" id="IPR056362">
    <property type="entry name" value="AtuA-like_ferredoxin_dom"/>
</dbReference>
<evidence type="ECO:0008006" key="5">
    <source>
        <dbReference type="Google" id="ProtNLM"/>
    </source>
</evidence>
<evidence type="ECO:0000259" key="1">
    <source>
        <dbReference type="Pfam" id="PF07287"/>
    </source>
</evidence>
<protein>
    <recommendedName>
        <fullName evidence="5">DUF1446-domain-containing protein</fullName>
    </recommendedName>
</protein>